<dbReference type="Proteomes" id="UP000619376">
    <property type="component" value="Unassembled WGS sequence"/>
</dbReference>
<proteinExistence type="predicted"/>
<evidence type="ECO:0000313" key="4">
    <source>
        <dbReference type="Proteomes" id="UP000619376"/>
    </source>
</evidence>
<dbReference type="AlphaFoldDB" id="A0A7W8KKE8"/>
<reference evidence="1" key="1">
    <citation type="journal article" date="2014" name="Int. J. Syst. Evol. Microbiol.">
        <title>Complete genome of a new Firmicutes species belonging to the dominant human colonic microbiota ('Ruminococcus bicirculans') reveals two chromosomes and a selective capacity to utilize plant glucans.</title>
        <authorList>
            <consortium name="NISC Comparative Sequencing Program"/>
            <person name="Wegmann U."/>
            <person name="Louis P."/>
            <person name="Goesmann A."/>
            <person name="Henrissat B."/>
            <person name="Duncan S.H."/>
            <person name="Flint H.J."/>
        </authorList>
    </citation>
    <scope>NUCLEOTIDE SEQUENCE</scope>
    <source>
        <strain evidence="1">CGMCC 1.18437</strain>
    </source>
</reference>
<name>A0A7W8KKE8_9DEIO</name>
<reference evidence="1" key="4">
    <citation type="submission" date="2024-05" db="EMBL/GenBank/DDBJ databases">
        <authorList>
            <person name="Sun Q."/>
            <person name="Zhou Y."/>
        </authorList>
    </citation>
    <scope>NUCLEOTIDE SEQUENCE</scope>
    <source>
        <strain evidence="1">CGMCC 1.18437</strain>
    </source>
</reference>
<protein>
    <submittedName>
        <fullName evidence="2">Uncharacterized protein</fullName>
    </submittedName>
</protein>
<dbReference type="EMBL" id="BNAJ01000015">
    <property type="protein sequence ID" value="GHF61068.1"/>
    <property type="molecule type" value="Genomic_DNA"/>
</dbReference>
<accession>A0A7W8KKE8</accession>
<reference evidence="4" key="2">
    <citation type="journal article" date="2019" name="Int. J. Syst. Evol. Microbiol.">
        <title>The Global Catalogue of Microorganisms (GCM) 10K type strain sequencing project: providing services to taxonomists for standard genome sequencing and annotation.</title>
        <authorList>
            <consortium name="The Broad Institute Genomics Platform"/>
            <consortium name="The Broad Institute Genome Sequencing Center for Infectious Disease"/>
            <person name="Wu L."/>
            <person name="Ma J."/>
        </authorList>
    </citation>
    <scope>NUCLEOTIDE SEQUENCE [LARGE SCALE GENOMIC DNA]</scope>
    <source>
        <strain evidence="4">CGMCC 1.18437</strain>
    </source>
</reference>
<keyword evidence="4" id="KW-1185">Reference proteome</keyword>
<evidence type="ECO:0000313" key="3">
    <source>
        <dbReference type="Proteomes" id="UP000539473"/>
    </source>
</evidence>
<evidence type="ECO:0000313" key="1">
    <source>
        <dbReference type="EMBL" id="GHF61068.1"/>
    </source>
</evidence>
<evidence type="ECO:0000313" key="2">
    <source>
        <dbReference type="EMBL" id="MBB5378601.1"/>
    </source>
</evidence>
<dbReference type="RefSeq" id="WP_184115223.1">
    <property type="nucleotide sequence ID" value="NZ_BNAJ01000015.1"/>
</dbReference>
<comment type="caution">
    <text evidence="2">The sequence shown here is derived from an EMBL/GenBank/DDBJ whole genome shotgun (WGS) entry which is preliminary data.</text>
</comment>
<reference evidence="2 3" key="3">
    <citation type="submission" date="2020-08" db="EMBL/GenBank/DDBJ databases">
        <title>Genomic Encyclopedia of Type Strains, Phase IV (KMG-IV): sequencing the most valuable type-strain genomes for metagenomic binning, comparative biology and taxonomic classification.</title>
        <authorList>
            <person name="Goeker M."/>
        </authorList>
    </citation>
    <scope>NUCLEOTIDE SEQUENCE [LARGE SCALE GENOMIC DNA]</scope>
    <source>
        <strain evidence="2 3">DSM 27521</strain>
    </source>
</reference>
<sequence length="460" mass="51974">MPRQKTPAATEMAHLVRTATRRFGLELKLPDPLPERGPAFEELKALYQGWAAVQWVEEHGELVTNVDSQEGTRVRAGNSLDRRLWRERILYVTPLGSYYRLPSRVWQWVLRAGVAARHFPAVVAPEAAPTPAEAAPQPYLITLANKPSVLIDRATRGPDGWNDSTLQYHEVFEDGLILNYFEESSGKDALRQQLMTLDPRTSDVWRLLTAKALEHEQDDLFTPITIKPGELAKALGLKPHPNGSVRPKDLLRCTQSLFHLERLWLSLPDAGPDDDEGSRQRVLAVMARGRSRKIEGQSVPSSWTIVLGNWAKYFPRSFAPIFRGLVELPANSATNLWTKQIGTELSYWLRETADVTSAVRLIPVRTLLVRASVMQDVFDLREHKNQNRAVERFEATLDLLGTLGLHERWSYEARSSAAMDAVAGRPEFFDTWLGSLVELQIPEPFLRSIAELARAEQPQK</sequence>
<organism evidence="2 3">
    <name type="scientific">Deinococcus metalli</name>
    <dbReference type="NCBI Taxonomy" id="1141878"/>
    <lineage>
        <taxon>Bacteria</taxon>
        <taxon>Thermotogati</taxon>
        <taxon>Deinococcota</taxon>
        <taxon>Deinococci</taxon>
        <taxon>Deinococcales</taxon>
        <taxon>Deinococcaceae</taxon>
        <taxon>Deinococcus</taxon>
    </lineage>
</organism>
<gene>
    <name evidence="1" type="ORF">GCM10017781_41500</name>
    <name evidence="2" type="ORF">HNQ07_004108</name>
</gene>
<dbReference type="Proteomes" id="UP000539473">
    <property type="component" value="Unassembled WGS sequence"/>
</dbReference>
<dbReference type="EMBL" id="JACHFK010000014">
    <property type="protein sequence ID" value="MBB5378601.1"/>
    <property type="molecule type" value="Genomic_DNA"/>
</dbReference>